<gene>
    <name evidence="2" type="ORF">DTW94_01225</name>
    <name evidence="3" type="ORF">NLU04_17760</name>
</gene>
<dbReference type="Pfam" id="PF13115">
    <property type="entry name" value="YtkA"/>
    <property type="match status" value="1"/>
</dbReference>
<reference evidence="2 4" key="1">
    <citation type="submission" date="2018-07" db="EMBL/GenBank/DDBJ databases">
        <title>Complete genome sequence of soil actinomycete Streptomyces cavourensis tj430.</title>
        <authorList>
            <person name="Wang P."/>
            <person name="Huang Y."/>
        </authorList>
    </citation>
    <scope>NUCLEOTIDE SEQUENCE [LARGE SCALE GENOMIC DNA]</scope>
    <source>
        <strain evidence="2 4">TJ430</strain>
    </source>
</reference>
<accession>A0AAD0Q0N3</accession>
<reference evidence="3" key="2">
    <citation type="submission" date="2022-07" db="EMBL/GenBank/DDBJ databases">
        <title>Genomic of Streptomyces cavourensis F2.</title>
        <authorList>
            <person name="Hu S."/>
            <person name="Liang W."/>
        </authorList>
    </citation>
    <scope>NUCLEOTIDE SEQUENCE</scope>
    <source>
        <strain evidence="3">F2</strain>
    </source>
</reference>
<protein>
    <submittedName>
        <fullName evidence="3">FixH family protein</fullName>
    </submittedName>
</protein>
<organism evidence="2 4">
    <name type="scientific">Streptomyces cavourensis</name>
    <dbReference type="NCBI Taxonomy" id="67258"/>
    <lineage>
        <taxon>Bacteria</taxon>
        <taxon>Bacillati</taxon>
        <taxon>Actinomycetota</taxon>
        <taxon>Actinomycetes</taxon>
        <taxon>Kitasatosporales</taxon>
        <taxon>Streptomycetaceae</taxon>
        <taxon>Streptomyces</taxon>
    </lineage>
</organism>
<dbReference type="EMBL" id="CP030930">
    <property type="protein sequence ID" value="AXI70051.1"/>
    <property type="molecule type" value="Genomic_DNA"/>
</dbReference>
<dbReference type="AlphaFoldDB" id="A0AAD0Q0N3"/>
<dbReference type="GeneID" id="97756568"/>
<feature type="domain" description="YtkA-like" evidence="1">
    <location>
        <begin position="76"/>
        <end position="156"/>
    </location>
</feature>
<evidence type="ECO:0000313" key="3">
    <source>
        <dbReference type="EMBL" id="UTR80195.1"/>
    </source>
</evidence>
<dbReference type="KEGG" id="scav:CVT27_01155"/>
<dbReference type="Proteomes" id="UP000253779">
    <property type="component" value="Chromosome"/>
</dbReference>
<dbReference type="InterPro" id="IPR032693">
    <property type="entry name" value="YtkA-like_dom"/>
</dbReference>
<name>A0AAD0Q0N3_9ACTN</name>
<evidence type="ECO:0000259" key="1">
    <source>
        <dbReference type="Pfam" id="PF13115"/>
    </source>
</evidence>
<evidence type="ECO:0000313" key="2">
    <source>
        <dbReference type="EMBL" id="AXI70051.1"/>
    </source>
</evidence>
<evidence type="ECO:0000313" key="5">
    <source>
        <dbReference type="Proteomes" id="UP001058236"/>
    </source>
</evidence>
<dbReference type="EMBL" id="CP101397">
    <property type="protein sequence ID" value="UTR80195.1"/>
    <property type="molecule type" value="Genomic_DNA"/>
</dbReference>
<proteinExistence type="predicted"/>
<keyword evidence="5" id="KW-1185">Reference proteome</keyword>
<dbReference type="Proteomes" id="UP001058236">
    <property type="component" value="Chromosome"/>
</dbReference>
<dbReference type="RefSeq" id="WP_114928868.1">
    <property type="nucleotide sequence ID" value="NZ_BMSP01000009.1"/>
</dbReference>
<evidence type="ECO:0000313" key="4">
    <source>
        <dbReference type="Proteomes" id="UP000253779"/>
    </source>
</evidence>
<sequence length="176" mass="17652">MTRRTAPFRLGGRATTAAYPTGLRTTWGAGRRAAATVLLAAAALTGCTAAADSDANGGSSAESDLDADCRATKSDAGLEVTLTVSPCPPTGGGAAGTAGVEVKDAEGKAVPGAKVEINPEMPNMKMKGGNQTARPKGDGYEAKLVLGMPGDWRITVTVVPAAGEKSTTAFNLTAKD</sequence>